<evidence type="ECO:0000313" key="1">
    <source>
        <dbReference type="EMBL" id="OGZ66511.1"/>
    </source>
</evidence>
<sequence>MGEKVLGSENPDNWKEKQEGILEIKIDEDIVDRNIKMLEEKQGNISYRHRGVSRVAVVNAQTGEIAKMSNGVKYSELRETDFGIIIDINFTVEDNKIAKADFDESGRNDFDLSDRARANLQESVNQFGAIQKRSKS</sequence>
<gene>
    <name evidence="1" type="ORF">A2822_02130</name>
</gene>
<dbReference type="EMBL" id="MHOP01000005">
    <property type="protein sequence ID" value="OGZ66511.1"/>
    <property type="molecule type" value="Genomic_DNA"/>
</dbReference>
<reference evidence="1 2" key="1">
    <citation type="journal article" date="2016" name="Nat. Commun.">
        <title>Thousands of microbial genomes shed light on interconnected biogeochemical processes in an aquifer system.</title>
        <authorList>
            <person name="Anantharaman K."/>
            <person name="Brown C.T."/>
            <person name="Hug L.A."/>
            <person name="Sharon I."/>
            <person name="Castelle C.J."/>
            <person name="Probst A.J."/>
            <person name="Thomas B.C."/>
            <person name="Singh A."/>
            <person name="Wilkins M.J."/>
            <person name="Karaoz U."/>
            <person name="Brodie E.L."/>
            <person name="Williams K.H."/>
            <person name="Hubbard S.S."/>
            <person name="Banfield J.F."/>
        </authorList>
    </citation>
    <scope>NUCLEOTIDE SEQUENCE [LARGE SCALE GENOMIC DNA]</scope>
</reference>
<comment type="caution">
    <text evidence="1">The sequence shown here is derived from an EMBL/GenBank/DDBJ whole genome shotgun (WGS) entry which is preliminary data.</text>
</comment>
<dbReference type="Proteomes" id="UP000178774">
    <property type="component" value="Unassembled WGS sequence"/>
</dbReference>
<proteinExistence type="predicted"/>
<dbReference type="AlphaFoldDB" id="A0A1G2HW98"/>
<organism evidence="1 2">
    <name type="scientific">Candidatus Staskawiczbacteria bacterium RIFCSPHIGHO2_01_FULL_41_41</name>
    <dbReference type="NCBI Taxonomy" id="1802203"/>
    <lineage>
        <taxon>Bacteria</taxon>
        <taxon>Candidatus Staskawicziibacteriota</taxon>
    </lineage>
</organism>
<evidence type="ECO:0000313" key="2">
    <source>
        <dbReference type="Proteomes" id="UP000178774"/>
    </source>
</evidence>
<name>A0A1G2HW98_9BACT</name>
<protein>
    <submittedName>
        <fullName evidence="1">Uncharacterized protein</fullName>
    </submittedName>
</protein>
<accession>A0A1G2HW98</accession>